<comment type="caution">
    <text evidence="1">The sequence shown here is derived from an EMBL/GenBank/DDBJ whole genome shotgun (WGS) entry which is preliminary data.</text>
</comment>
<dbReference type="AlphaFoldDB" id="A0A9E4ZLK5"/>
<dbReference type="Proteomes" id="UP001065682">
    <property type="component" value="Unassembled WGS sequence"/>
</dbReference>
<keyword evidence="2" id="KW-1185">Reference proteome</keyword>
<organism evidence="1 2">
    <name type="scientific">Methanoculleus formosensis</name>
    <dbReference type="NCBI Taxonomy" id="2590886"/>
    <lineage>
        <taxon>Archaea</taxon>
        <taxon>Methanobacteriati</taxon>
        <taxon>Methanobacteriota</taxon>
        <taxon>Stenosarchaea group</taxon>
        <taxon>Methanomicrobia</taxon>
        <taxon>Methanomicrobiales</taxon>
        <taxon>Methanomicrobiaceae</taxon>
        <taxon>Methanoculleus</taxon>
    </lineage>
</organism>
<dbReference type="RefSeq" id="WP_261598576.1">
    <property type="nucleotide sequence ID" value="NZ_VHLL01000018.1"/>
</dbReference>
<sequence length="183" mass="21286">MTAPQVLCRHPDIIRFEREIRNINDWEFAGIFTSQGKLLHRYSGRYNGILHVEIPDTDRLDSQHQILTHNHPSDTSFSLPDLKTASRFNLAEVRVVGETGVFSMKPFQNGWPDPDMIERRYQEINSNPEFGSRMIDVEYSTEFLAQTKDPYKDLLRIRSDLLCHLLAKSFGLIYEGARWETTV</sequence>
<proteinExistence type="predicted"/>
<protein>
    <submittedName>
        <fullName evidence="1">Uncharacterized protein</fullName>
    </submittedName>
</protein>
<evidence type="ECO:0000313" key="2">
    <source>
        <dbReference type="Proteomes" id="UP001065682"/>
    </source>
</evidence>
<dbReference type="EMBL" id="VHLL01000018">
    <property type="protein sequence ID" value="MCT8338420.1"/>
    <property type="molecule type" value="Genomic_DNA"/>
</dbReference>
<accession>A0A9E4ZLK5</accession>
<gene>
    <name evidence="1" type="ORF">FKB36_13280</name>
</gene>
<reference evidence="1" key="1">
    <citation type="submission" date="2019-06" db="EMBL/GenBank/DDBJ databases">
        <title>Methanoculleus strain from Tamsui River, Taipei, Taiwan.</title>
        <authorList>
            <person name="You Y.-T."/>
            <person name="Chen S.-C."/>
            <person name="Lai S.-J."/>
            <person name="Lee Y.-C."/>
            <person name="Lai M.-C."/>
        </authorList>
    </citation>
    <scope>NUCLEOTIDE SEQUENCE</scope>
    <source>
        <strain evidence="1">Afa-1</strain>
    </source>
</reference>
<evidence type="ECO:0000313" key="1">
    <source>
        <dbReference type="EMBL" id="MCT8338420.1"/>
    </source>
</evidence>
<name>A0A9E4ZLK5_9EURY</name>